<dbReference type="EMBL" id="CABVQC010000005">
    <property type="protein sequence ID" value="VWB29058.1"/>
    <property type="molecule type" value="Genomic_DNA"/>
</dbReference>
<name>A0A6P2IK57_9BURK</name>
<evidence type="ECO:0000313" key="3">
    <source>
        <dbReference type="Proteomes" id="UP000494261"/>
    </source>
</evidence>
<protein>
    <submittedName>
        <fullName evidence="2">Uncharacterized protein</fullName>
    </submittedName>
</protein>
<feature type="region of interest" description="Disordered" evidence="1">
    <location>
        <begin position="1"/>
        <end position="31"/>
    </location>
</feature>
<dbReference type="AlphaFoldDB" id="A0A6P2IK57"/>
<proteinExistence type="predicted"/>
<organism evidence="2 3">
    <name type="scientific">Burkholderia aenigmatica</name>
    <dbReference type="NCBI Taxonomy" id="2015348"/>
    <lineage>
        <taxon>Bacteria</taxon>
        <taxon>Pseudomonadati</taxon>
        <taxon>Pseudomonadota</taxon>
        <taxon>Betaproteobacteria</taxon>
        <taxon>Burkholderiales</taxon>
        <taxon>Burkholderiaceae</taxon>
        <taxon>Burkholderia</taxon>
        <taxon>Burkholderia cepacia complex</taxon>
    </lineage>
</organism>
<feature type="compositionally biased region" description="Basic residues" evidence="1">
    <location>
        <begin position="1"/>
        <end position="17"/>
    </location>
</feature>
<reference evidence="2 3" key="1">
    <citation type="submission" date="2019-09" db="EMBL/GenBank/DDBJ databases">
        <authorList>
            <person name="Depoorter E."/>
        </authorList>
    </citation>
    <scope>NUCLEOTIDE SEQUENCE [LARGE SCALE GENOMIC DNA]</scope>
    <source>
        <strain evidence="2">LMG 13014</strain>
    </source>
</reference>
<sequence>MGTPRVGRKRASLKQHQHLSPLNVAGTARRQSLATPEMPVAFYLK</sequence>
<evidence type="ECO:0000313" key="2">
    <source>
        <dbReference type="EMBL" id="VWB29058.1"/>
    </source>
</evidence>
<gene>
    <name evidence="2" type="ORF">BLA13014_01101</name>
</gene>
<accession>A0A6P2IK57</accession>
<evidence type="ECO:0000256" key="1">
    <source>
        <dbReference type="SAM" id="MobiDB-lite"/>
    </source>
</evidence>
<dbReference type="Proteomes" id="UP000494261">
    <property type="component" value="Unassembled WGS sequence"/>
</dbReference>